<dbReference type="InterPro" id="IPR036565">
    <property type="entry name" value="Mur-like_cat_sf"/>
</dbReference>
<keyword evidence="9 10" id="KW-0961">Cell wall biogenesis/degradation</keyword>
<dbReference type="GO" id="GO:0009252">
    <property type="term" value="P:peptidoglycan biosynthetic process"/>
    <property type="evidence" value="ECO:0007669"/>
    <property type="project" value="UniProtKB-UniRule"/>
</dbReference>
<dbReference type="InterPro" id="IPR035911">
    <property type="entry name" value="MurE/MurF_N"/>
</dbReference>
<dbReference type="PANTHER" id="PTHR43024:SF1">
    <property type="entry name" value="UDP-N-ACETYLMURAMOYL-TRIPEPTIDE--D-ALANYL-D-ALANINE LIGASE"/>
    <property type="match status" value="1"/>
</dbReference>
<feature type="domain" description="Mur ligase C-terminal" evidence="13">
    <location>
        <begin position="317"/>
        <end position="441"/>
    </location>
</feature>
<dbReference type="GO" id="GO:0008360">
    <property type="term" value="P:regulation of cell shape"/>
    <property type="evidence" value="ECO:0007669"/>
    <property type="project" value="UniProtKB-KW"/>
</dbReference>
<dbReference type="SUPFAM" id="SSF53244">
    <property type="entry name" value="MurD-like peptide ligases, peptide-binding domain"/>
    <property type="match status" value="1"/>
</dbReference>
<sequence length="456" mass="51496">MEISIGEIVKCTNGQLIKGNTEEEIRRISTDSRDIKENDMFIALIGENFDGHKFLKPAVNKGAKTLLVSEYENHIEGVTIIKVEDTLKAMQQIAKYYISKFDILKVAVTGSTGKTTTKDMIYNVLSKKYKVLKNKGNFNNHIGLPKTVFELDSTYEACILEMGMSGFDEIDLLANIVRPHIGVITNVGLSHIERLGSQENICRAKMEIKNYFNENNTLILNGDDKFLCEEKGEKYNVVKVGLNPKSQLKGEIKKDLHKDGIIFNVTYEDKDYEFRLNVAGIHNVYNALNGIMVGIIGNVPMDKIKEAISEFESGKMRLNIKENGEILIIDDTYNASPDSMEAGINVLKNIGKNRKIAILGDMLEMGEYAKNAHYNIGHRVSEENIDILIAVGNDALHYKTGAMGNGMDSNRTFFFKTNQEVIKFLKDFVKEDDTFLIKGSRGMKMEELVKYLQERR</sequence>
<evidence type="ECO:0000256" key="6">
    <source>
        <dbReference type="ARBA" id="ARBA00022960"/>
    </source>
</evidence>
<dbReference type="Pfam" id="PF02875">
    <property type="entry name" value="Mur_ligase_C"/>
    <property type="match status" value="1"/>
</dbReference>
<dbReference type="Pfam" id="PF01225">
    <property type="entry name" value="Mur_ligase"/>
    <property type="match status" value="1"/>
</dbReference>
<evidence type="ECO:0000256" key="2">
    <source>
        <dbReference type="ARBA" id="ARBA00022598"/>
    </source>
</evidence>
<keyword evidence="4 10" id="KW-0547">Nucleotide-binding</keyword>
<dbReference type="GO" id="GO:0005737">
    <property type="term" value="C:cytoplasm"/>
    <property type="evidence" value="ECO:0007669"/>
    <property type="project" value="UniProtKB-SubCell"/>
</dbReference>
<dbReference type="AlphaFoldDB" id="A0A267MIY1"/>
<evidence type="ECO:0000256" key="5">
    <source>
        <dbReference type="ARBA" id="ARBA00022840"/>
    </source>
</evidence>
<evidence type="ECO:0000259" key="12">
    <source>
        <dbReference type="Pfam" id="PF01225"/>
    </source>
</evidence>
<keyword evidence="3 10" id="KW-0132">Cell division</keyword>
<dbReference type="GO" id="GO:0047480">
    <property type="term" value="F:UDP-N-acetylmuramoyl-tripeptide-D-alanyl-D-alanine ligase activity"/>
    <property type="evidence" value="ECO:0007669"/>
    <property type="project" value="UniProtKB-UniRule"/>
</dbReference>
<reference evidence="15 16" key="1">
    <citation type="submission" date="2017-06" db="EMBL/GenBank/DDBJ databases">
        <title>Draft genome sequence of anaerobic fermentative bacterium Anaeromicrobium sediminis DY2726D isolated from West Pacific Ocean sediments.</title>
        <authorList>
            <person name="Zeng X."/>
        </authorList>
    </citation>
    <scope>NUCLEOTIDE SEQUENCE [LARGE SCALE GENOMIC DNA]</scope>
    <source>
        <strain evidence="15 16">DY2726D</strain>
    </source>
</reference>
<name>A0A267MIY1_9FIRM</name>
<keyword evidence="7 10" id="KW-0573">Peptidoglycan synthesis</keyword>
<evidence type="ECO:0000313" key="16">
    <source>
        <dbReference type="Proteomes" id="UP000216024"/>
    </source>
</evidence>
<dbReference type="InterPro" id="IPR036615">
    <property type="entry name" value="Mur_ligase_C_dom_sf"/>
</dbReference>
<evidence type="ECO:0000259" key="13">
    <source>
        <dbReference type="Pfam" id="PF02875"/>
    </source>
</evidence>
<accession>A0A267MIY1</accession>
<comment type="subcellular location">
    <subcellularLocation>
        <location evidence="10 11">Cytoplasm</location>
    </subcellularLocation>
</comment>
<proteinExistence type="inferred from homology"/>
<feature type="binding site" evidence="10">
    <location>
        <begin position="110"/>
        <end position="116"/>
    </location>
    <ligand>
        <name>ATP</name>
        <dbReference type="ChEBI" id="CHEBI:30616"/>
    </ligand>
</feature>
<evidence type="ECO:0000256" key="9">
    <source>
        <dbReference type="ARBA" id="ARBA00023316"/>
    </source>
</evidence>
<evidence type="ECO:0000256" key="10">
    <source>
        <dbReference type="HAMAP-Rule" id="MF_02019"/>
    </source>
</evidence>
<dbReference type="InterPro" id="IPR005863">
    <property type="entry name" value="UDP-N-AcMur_synth"/>
</dbReference>
<comment type="caution">
    <text evidence="15">The sequence shown here is derived from an EMBL/GenBank/DDBJ whole genome shotgun (WGS) entry which is preliminary data.</text>
</comment>
<comment type="function">
    <text evidence="10 11">Involved in cell wall formation. Catalyzes the final step in the synthesis of UDP-N-acetylmuramoyl-pentapeptide, the precursor of murein.</text>
</comment>
<evidence type="ECO:0000256" key="7">
    <source>
        <dbReference type="ARBA" id="ARBA00022984"/>
    </source>
</evidence>
<comment type="similarity">
    <text evidence="10">Belongs to the MurCDEF family. MurF subfamily.</text>
</comment>
<dbReference type="InterPro" id="IPR013221">
    <property type="entry name" value="Mur_ligase_cen"/>
</dbReference>
<dbReference type="RefSeq" id="WP_095134179.1">
    <property type="nucleotide sequence ID" value="NZ_NIBG01000011.1"/>
</dbReference>
<dbReference type="Gene3D" id="3.40.1390.10">
    <property type="entry name" value="MurE/MurF, N-terminal domain"/>
    <property type="match status" value="1"/>
</dbReference>
<evidence type="ECO:0000259" key="14">
    <source>
        <dbReference type="Pfam" id="PF08245"/>
    </source>
</evidence>
<dbReference type="UniPathway" id="UPA00219"/>
<feature type="domain" description="Mur ligase central" evidence="14">
    <location>
        <begin position="108"/>
        <end position="293"/>
    </location>
</feature>
<evidence type="ECO:0000256" key="3">
    <source>
        <dbReference type="ARBA" id="ARBA00022618"/>
    </source>
</evidence>
<dbReference type="SUPFAM" id="SSF63418">
    <property type="entry name" value="MurE/MurF N-terminal domain"/>
    <property type="match status" value="1"/>
</dbReference>
<dbReference type="Proteomes" id="UP000216024">
    <property type="component" value="Unassembled WGS sequence"/>
</dbReference>
<dbReference type="PANTHER" id="PTHR43024">
    <property type="entry name" value="UDP-N-ACETYLMURAMOYL-TRIPEPTIDE--D-ALANYL-D-ALANINE LIGASE"/>
    <property type="match status" value="1"/>
</dbReference>
<keyword evidence="8 10" id="KW-0131">Cell cycle</keyword>
<dbReference type="NCBIfam" id="TIGR01143">
    <property type="entry name" value="murF"/>
    <property type="match status" value="1"/>
</dbReference>
<evidence type="ECO:0000256" key="8">
    <source>
        <dbReference type="ARBA" id="ARBA00023306"/>
    </source>
</evidence>
<dbReference type="EC" id="6.3.2.10" evidence="10 11"/>
<dbReference type="InterPro" id="IPR000713">
    <property type="entry name" value="Mur_ligase_N"/>
</dbReference>
<dbReference type="SUPFAM" id="SSF53623">
    <property type="entry name" value="MurD-like peptide ligases, catalytic domain"/>
    <property type="match status" value="1"/>
</dbReference>
<evidence type="ECO:0000256" key="1">
    <source>
        <dbReference type="ARBA" id="ARBA00022490"/>
    </source>
</evidence>
<dbReference type="HAMAP" id="MF_02019">
    <property type="entry name" value="MurF"/>
    <property type="match status" value="1"/>
</dbReference>
<dbReference type="EMBL" id="NIBG01000011">
    <property type="protein sequence ID" value="PAB58825.1"/>
    <property type="molecule type" value="Genomic_DNA"/>
</dbReference>
<keyword evidence="16" id="KW-1185">Reference proteome</keyword>
<dbReference type="InterPro" id="IPR004101">
    <property type="entry name" value="Mur_ligase_C"/>
</dbReference>
<dbReference type="OrthoDB" id="9801978at2"/>
<keyword evidence="2 10" id="KW-0436">Ligase</keyword>
<dbReference type="GO" id="GO:0008766">
    <property type="term" value="F:UDP-N-acetylmuramoylalanyl-D-glutamyl-2,6-diaminopimelate-D-alanyl-D-alanine ligase activity"/>
    <property type="evidence" value="ECO:0007669"/>
    <property type="project" value="RHEA"/>
</dbReference>
<comment type="catalytic activity">
    <reaction evidence="10 11">
        <text>D-alanyl-D-alanine + UDP-N-acetyl-alpha-D-muramoyl-L-alanyl-gamma-D-glutamyl-meso-2,6-diaminopimelate + ATP = UDP-N-acetyl-alpha-D-muramoyl-L-alanyl-gamma-D-glutamyl-meso-2,6-diaminopimeloyl-D-alanyl-D-alanine + ADP + phosphate + H(+)</text>
        <dbReference type="Rhea" id="RHEA:28374"/>
        <dbReference type="ChEBI" id="CHEBI:15378"/>
        <dbReference type="ChEBI" id="CHEBI:30616"/>
        <dbReference type="ChEBI" id="CHEBI:43474"/>
        <dbReference type="ChEBI" id="CHEBI:57822"/>
        <dbReference type="ChEBI" id="CHEBI:61386"/>
        <dbReference type="ChEBI" id="CHEBI:83905"/>
        <dbReference type="ChEBI" id="CHEBI:456216"/>
        <dbReference type="EC" id="6.3.2.10"/>
    </reaction>
</comment>
<dbReference type="Gene3D" id="3.40.1190.10">
    <property type="entry name" value="Mur-like, catalytic domain"/>
    <property type="match status" value="1"/>
</dbReference>
<dbReference type="Gene3D" id="3.90.190.20">
    <property type="entry name" value="Mur ligase, C-terminal domain"/>
    <property type="match status" value="1"/>
</dbReference>
<dbReference type="GO" id="GO:0005524">
    <property type="term" value="F:ATP binding"/>
    <property type="evidence" value="ECO:0007669"/>
    <property type="project" value="UniProtKB-UniRule"/>
</dbReference>
<dbReference type="GO" id="GO:0071555">
    <property type="term" value="P:cell wall organization"/>
    <property type="evidence" value="ECO:0007669"/>
    <property type="project" value="UniProtKB-KW"/>
</dbReference>
<dbReference type="GO" id="GO:0051301">
    <property type="term" value="P:cell division"/>
    <property type="evidence" value="ECO:0007669"/>
    <property type="project" value="UniProtKB-KW"/>
</dbReference>
<keyword evidence="1 10" id="KW-0963">Cytoplasm</keyword>
<evidence type="ECO:0000313" key="15">
    <source>
        <dbReference type="EMBL" id="PAB58825.1"/>
    </source>
</evidence>
<protein>
    <recommendedName>
        <fullName evidence="10 11">UDP-N-acetylmuramoyl-tripeptide--D-alanyl-D-alanine ligase</fullName>
        <ecNumber evidence="10 11">6.3.2.10</ecNumber>
    </recommendedName>
    <alternativeName>
        <fullName evidence="10">D-alanyl-D-alanine-adding enzyme</fullName>
    </alternativeName>
</protein>
<dbReference type="InterPro" id="IPR051046">
    <property type="entry name" value="MurCDEF_CellWall_CoF430Synth"/>
</dbReference>
<evidence type="ECO:0000256" key="11">
    <source>
        <dbReference type="RuleBase" id="RU004136"/>
    </source>
</evidence>
<gene>
    <name evidence="10" type="primary">murF</name>
    <name evidence="15" type="ORF">CCE28_13090</name>
</gene>
<comment type="pathway">
    <text evidence="10 11">Cell wall biogenesis; peptidoglycan biosynthesis.</text>
</comment>
<keyword evidence="6 10" id="KW-0133">Cell shape</keyword>
<organism evidence="15 16">
    <name type="scientific">Anaeromicrobium sediminis</name>
    <dbReference type="NCBI Taxonomy" id="1478221"/>
    <lineage>
        <taxon>Bacteria</taxon>
        <taxon>Bacillati</taxon>
        <taxon>Bacillota</taxon>
        <taxon>Clostridia</taxon>
        <taxon>Peptostreptococcales</taxon>
        <taxon>Thermotaleaceae</taxon>
        <taxon>Anaeromicrobium</taxon>
    </lineage>
</organism>
<feature type="domain" description="Mur ligase N-terminal catalytic" evidence="12">
    <location>
        <begin position="24"/>
        <end position="96"/>
    </location>
</feature>
<dbReference type="Pfam" id="PF08245">
    <property type="entry name" value="Mur_ligase_M"/>
    <property type="match status" value="1"/>
</dbReference>
<evidence type="ECO:0000256" key="4">
    <source>
        <dbReference type="ARBA" id="ARBA00022741"/>
    </source>
</evidence>
<keyword evidence="5 10" id="KW-0067">ATP-binding</keyword>